<organism evidence="8">
    <name type="scientific">Burkholderia orbicola (strain AU 1054)</name>
    <dbReference type="NCBI Taxonomy" id="331271"/>
    <lineage>
        <taxon>Bacteria</taxon>
        <taxon>Pseudomonadati</taxon>
        <taxon>Pseudomonadota</taxon>
        <taxon>Betaproteobacteria</taxon>
        <taxon>Burkholderiales</taxon>
        <taxon>Burkholderiaceae</taxon>
        <taxon>Burkholderia</taxon>
        <taxon>Burkholderia cepacia complex</taxon>
        <taxon>Burkholderia orbicola</taxon>
    </lineage>
</organism>
<dbReference type="PANTHER" id="PTHR42718:SF9">
    <property type="entry name" value="MAJOR FACILITATOR SUPERFAMILY MULTIDRUG TRANSPORTER MFSC"/>
    <property type="match status" value="1"/>
</dbReference>
<dbReference type="SUPFAM" id="SSF103473">
    <property type="entry name" value="MFS general substrate transporter"/>
    <property type="match status" value="1"/>
</dbReference>
<reference evidence="8" key="1">
    <citation type="submission" date="2006-05" db="EMBL/GenBank/DDBJ databases">
        <title>Complete sequence of chromosome 3 of Burkholderia cenocepacia AU 1054.</title>
        <authorList>
            <consortium name="US DOE Joint Genome Institute"/>
            <person name="Copeland A."/>
            <person name="Lucas S."/>
            <person name="Lapidus A."/>
            <person name="Barry K."/>
            <person name="Detter J.C."/>
            <person name="Glavina del Rio T."/>
            <person name="Hammon N."/>
            <person name="Israni S."/>
            <person name="Dalin E."/>
            <person name="Tice H."/>
            <person name="Pitluck S."/>
            <person name="Chain P."/>
            <person name="Malfatti S."/>
            <person name="Shin M."/>
            <person name="Vergez L."/>
            <person name="Schmutz J."/>
            <person name="Larimer F."/>
            <person name="Land M."/>
            <person name="Hauser L."/>
            <person name="Kyrpides N."/>
            <person name="Lykidis A."/>
            <person name="LiPuma J.J."/>
            <person name="Konstantinidis K."/>
            <person name="Tiedje J.M."/>
            <person name="Richardson P."/>
        </authorList>
    </citation>
    <scope>NUCLEOTIDE SEQUENCE [LARGE SCALE GENOMIC DNA]</scope>
    <source>
        <strain evidence="8">AU 1054</strain>
    </source>
</reference>
<keyword evidence="3 6" id="KW-0812">Transmembrane</keyword>
<feature type="transmembrane region" description="Helical" evidence="6">
    <location>
        <begin position="228"/>
        <end position="246"/>
    </location>
</feature>
<feature type="transmembrane region" description="Helical" evidence="6">
    <location>
        <begin position="70"/>
        <end position="89"/>
    </location>
</feature>
<evidence type="ECO:0000256" key="1">
    <source>
        <dbReference type="ARBA" id="ARBA00004141"/>
    </source>
</evidence>
<feature type="transmembrane region" description="Helical" evidence="6">
    <location>
        <begin position="134"/>
        <end position="152"/>
    </location>
</feature>
<gene>
    <name evidence="8" type="ordered locus">Bcen_5514</name>
</gene>
<protein>
    <submittedName>
        <fullName evidence="8">Major facilitator superfamily MFS_1</fullName>
    </submittedName>
</protein>
<dbReference type="CDD" id="cd17321">
    <property type="entry name" value="MFS_MMR_MDR_like"/>
    <property type="match status" value="1"/>
</dbReference>
<keyword evidence="2" id="KW-0813">Transport</keyword>
<dbReference type="InterPro" id="IPR036259">
    <property type="entry name" value="MFS_trans_sf"/>
</dbReference>
<feature type="transmembrane region" description="Helical" evidence="6">
    <location>
        <begin position="454"/>
        <end position="472"/>
    </location>
</feature>
<name>A0A0H2Y1K6_BURO1</name>
<feature type="transmembrane region" description="Helical" evidence="6">
    <location>
        <begin position="252"/>
        <end position="271"/>
    </location>
</feature>
<dbReference type="InterPro" id="IPR011701">
    <property type="entry name" value="MFS"/>
</dbReference>
<evidence type="ECO:0000256" key="2">
    <source>
        <dbReference type="ARBA" id="ARBA00022448"/>
    </source>
</evidence>
<feature type="transmembrane region" description="Helical" evidence="6">
    <location>
        <begin position="327"/>
        <end position="348"/>
    </location>
</feature>
<keyword evidence="5 6" id="KW-0472">Membrane</keyword>
<feature type="transmembrane region" description="Helical" evidence="6">
    <location>
        <begin position="355"/>
        <end position="374"/>
    </location>
</feature>
<sequence>MSDRAPTLDRIDRGDHMPTAAADSRRTSLRAIFPTVAAASLGFAIVQLDVTVVNVAIPSLGHAFGSSIHGLQWIVDAYTLSFAALLLTSGTLADRFGSRRLFAYGLALFLLASLGCALAPSLVTLVAARVAQGVGAAMILPTSLALITHACANDAAARVRAVAWWSATGGAISAAGPTLGGLLIDSLGWRAIFFINLPICALGLWLTLRHVRDSAAARTRLFDPAGQFVAVLVLGLLTGGIIRAGAHGLGDPYAAGALIASAVLGVLFVAIERRVAAPMLQLALFRLPRVPGVLAIGAVTNAAFYGLIFSLSVYFQNACGFTATESGLALAPLTIIMLANIASARLAVRYGFRATVIIGLAVSLAGYVWLWQTLAAHTPYLLLAPGLAAMAIGGGIAIPALTSTMLGSVEAGRSGTASAILNTARQVGAAIGVAALGALVAGQGAAIVAGAARAFVIAAVLVAICVVLAVRWPRDASATGTRA</sequence>
<feature type="transmembrane region" description="Helical" evidence="6">
    <location>
        <begin position="164"/>
        <end position="184"/>
    </location>
</feature>
<comment type="subcellular location">
    <subcellularLocation>
        <location evidence="1">Membrane</location>
        <topology evidence="1">Multi-pass membrane protein</topology>
    </subcellularLocation>
</comment>
<feature type="transmembrane region" description="Helical" evidence="6">
    <location>
        <begin position="31"/>
        <end position="50"/>
    </location>
</feature>
<evidence type="ECO:0000256" key="5">
    <source>
        <dbReference type="ARBA" id="ARBA00023136"/>
    </source>
</evidence>
<dbReference type="GO" id="GO:0022857">
    <property type="term" value="F:transmembrane transporter activity"/>
    <property type="evidence" value="ECO:0007669"/>
    <property type="project" value="InterPro"/>
</dbReference>
<feature type="transmembrane region" description="Helical" evidence="6">
    <location>
        <begin position="427"/>
        <end position="448"/>
    </location>
</feature>
<accession>A0A0H2Y1K6</accession>
<proteinExistence type="predicted"/>
<evidence type="ECO:0000256" key="4">
    <source>
        <dbReference type="ARBA" id="ARBA00022989"/>
    </source>
</evidence>
<dbReference type="GO" id="GO:0016020">
    <property type="term" value="C:membrane"/>
    <property type="evidence" value="ECO:0007669"/>
    <property type="project" value="UniProtKB-SubCell"/>
</dbReference>
<dbReference type="EMBL" id="CP000380">
    <property type="protein sequence ID" value="ABF80386.1"/>
    <property type="molecule type" value="Genomic_DNA"/>
</dbReference>
<feature type="transmembrane region" description="Helical" evidence="6">
    <location>
        <begin position="292"/>
        <end position="315"/>
    </location>
</feature>
<dbReference type="Gene3D" id="1.20.1250.20">
    <property type="entry name" value="MFS general substrate transporter like domains"/>
    <property type="match status" value="1"/>
</dbReference>
<dbReference type="HOGENOM" id="CLU_000960_28_2_4"/>
<feature type="transmembrane region" description="Helical" evidence="6">
    <location>
        <begin position="101"/>
        <end position="128"/>
    </location>
</feature>
<feature type="transmembrane region" description="Helical" evidence="6">
    <location>
        <begin position="380"/>
        <end position="406"/>
    </location>
</feature>
<dbReference type="PROSITE" id="PS50850">
    <property type="entry name" value="MFS"/>
    <property type="match status" value="1"/>
</dbReference>
<evidence type="ECO:0000256" key="3">
    <source>
        <dbReference type="ARBA" id="ARBA00022692"/>
    </source>
</evidence>
<evidence type="ECO:0000256" key="6">
    <source>
        <dbReference type="SAM" id="Phobius"/>
    </source>
</evidence>
<keyword evidence="4 6" id="KW-1133">Transmembrane helix</keyword>
<dbReference type="AlphaFoldDB" id="A0A0H2Y1K6"/>
<evidence type="ECO:0000313" key="8">
    <source>
        <dbReference type="EMBL" id="ABF80386.1"/>
    </source>
</evidence>
<dbReference type="Pfam" id="PF07690">
    <property type="entry name" value="MFS_1"/>
    <property type="match status" value="1"/>
</dbReference>
<dbReference type="PANTHER" id="PTHR42718">
    <property type="entry name" value="MAJOR FACILITATOR SUPERFAMILY MULTIDRUG TRANSPORTER MFSC"/>
    <property type="match status" value="1"/>
</dbReference>
<dbReference type="Gene3D" id="1.20.1720.10">
    <property type="entry name" value="Multidrug resistance protein D"/>
    <property type="match status" value="1"/>
</dbReference>
<feature type="transmembrane region" description="Helical" evidence="6">
    <location>
        <begin position="190"/>
        <end position="208"/>
    </location>
</feature>
<dbReference type="InterPro" id="IPR020846">
    <property type="entry name" value="MFS_dom"/>
</dbReference>
<evidence type="ECO:0000259" key="7">
    <source>
        <dbReference type="PROSITE" id="PS50850"/>
    </source>
</evidence>
<feature type="domain" description="Major facilitator superfamily (MFS) profile" evidence="7">
    <location>
        <begin position="35"/>
        <end position="477"/>
    </location>
</feature>